<accession>A0ABW8Z351</accession>
<feature type="non-terminal residue" evidence="1">
    <location>
        <position position="540"/>
    </location>
</feature>
<protein>
    <recommendedName>
        <fullName evidence="3">Gliding motility-associated C-terminal domain-containing protein</fullName>
    </recommendedName>
</protein>
<sequence>APVLVPSTALEVCDDDTDGLAEFDLTPSGSEVTQNQAGYTITYYEDLTQAEDGDSATAIATPAAYTTTVADAQTIYIRVVEEGSTNDCYSIETVDLIVHPLPVIPAITDYVVCDSYLTNDGEAIFDLTTKNAEATSEPTDTVSYYTSEADAQSGTAPIAAADAYQSPTATVWVRVESQYGCVSTAPIELIVNPVPVTNASMAPFQSCEVAPGEGSFMLSDYDATVTDGASGYTVSYYATEADAQGADPAVSLPSPYQSADAIVYALVVDDATGCWTVTPLELEVVPAPVLAAATALEACDDNADGFTAFDLTPAGAEVTQNQPGYTITYYETLADAQDGDNANAIPDPTAYVNVVSPVYIRVVVAGSTTECYTIETVDLIVHPRPVIPAITDYVLCDDNNSPDGVEVFDLTTKDGEATSEPTDTVSYYTSQGEAQAGTQPIANPSAYQSGTATVWVRVESQYGCVSTASFELIVNPLPVINTAMDDFYACEEASGQGEFDLSSLEDEVTNSQAGYNVSFYATPGEAQAGDPTAALPIPYL</sequence>
<reference evidence="1 2" key="1">
    <citation type="submission" date="2024-06" db="EMBL/GenBank/DDBJ databases">
        <authorList>
            <person name="Kaempfer P."/>
            <person name="Viver T."/>
        </authorList>
    </citation>
    <scope>NUCLEOTIDE SEQUENCE [LARGE SCALE GENOMIC DNA]</scope>
    <source>
        <strain evidence="1 2">ST-119</strain>
    </source>
</reference>
<proteinExistence type="predicted"/>
<keyword evidence="2" id="KW-1185">Reference proteome</keyword>
<dbReference type="EMBL" id="JBELPZ010000037">
    <property type="protein sequence ID" value="MFL9846061.1"/>
    <property type="molecule type" value="Genomic_DNA"/>
</dbReference>
<organism evidence="1 2">
    <name type="scientific">Flavobacterium rhizosphaerae</name>
    <dbReference type="NCBI Taxonomy" id="3163298"/>
    <lineage>
        <taxon>Bacteria</taxon>
        <taxon>Pseudomonadati</taxon>
        <taxon>Bacteroidota</taxon>
        <taxon>Flavobacteriia</taxon>
        <taxon>Flavobacteriales</taxon>
        <taxon>Flavobacteriaceae</taxon>
        <taxon>Flavobacterium</taxon>
    </lineage>
</organism>
<comment type="caution">
    <text evidence="1">The sequence shown here is derived from an EMBL/GenBank/DDBJ whole genome shotgun (WGS) entry which is preliminary data.</text>
</comment>
<gene>
    <name evidence="1" type="ORF">ABS766_16695</name>
</gene>
<dbReference type="Proteomes" id="UP001629156">
    <property type="component" value="Unassembled WGS sequence"/>
</dbReference>
<feature type="non-terminal residue" evidence="1">
    <location>
        <position position="1"/>
    </location>
</feature>
<name>A0ABW8Z351_9FLAO</name>
<evidence type="ECO:0008006" key="3">
    <source>
        <dbReference type="Google" id="ProtNLM"/>
    </source>
</evidence>
<evidence type="ECO:0000313" key="1">
    <source>
        <dbReference type="EMBL" id="MFL9846061.1"/>
    </source>
</evidence>
<evidence type="ECO:0000313" key="2">
    <source>
        <dbReference type="Proteomes" id="UP001629156"/>
    </source>
</evidence>